<dbReference type="InterPro" id="IPR040144">
    <property type="entry name" value="RAP1GDS1"/>
</dbReference>
<name>A0AA88H330_NAELO</name>
<dbReference type="Proteomes" id="UP000816034">
    <property type="component" value="Unassembled WGS sequence"/>
</dbReference>
<protein>
    <submittedName>
        <fullName evidence="7">Uncharacterized protein</fullName>
    </submittedName>
</protein>
<gene>
    <name evidence="7" type="ORF">C9374_007174</name>
</gene>
<comment type="caution">
    <text evidence="7">The sequence shown here is derived from an EMBL/GenBank/DDBJ whole genome shotgun (WGS) entry which is preliminary data.</text>
</comment>
<evidence type="ECO:0000313" key="7">
    <source>
        <dbReference type="EMBL" id="KAG2393643.1"/>
    </source>
</evidence>
<dbReference type="GO" id="GO:0005739">
    <property type="term" value="C:mitochondrion"/>
    <property type="evidence" value="ECO:0007669"/>
    <property type="project" value="UniProtKB-SubCell"/>
</dbReference>
<dbReference type="InterPro" id="IPR000225">
    <property type="entry name" value="Armadillo"/>
</dbReference>
<evidence type="ECO:0000256" key="3">
    <source>
        <dbReference type="ARBA" id="ARBA00004514"/>
    </source>
</evidence>
<dbReference type="EMBL" id="PYSW02000002">
    <property type="protein sequence ID" value="KAG2393643.1"/>
    <property type="molecule type" value="Genomic_DNA"/>
</dbReference>
<reference evidence="7 8" key="1">
    <citation type="journal article" date="2018" name="BMC Genomics">
        <title>The genome of Naegleria lovaniensis, the basis for a comparative approach to unravel pathogenicity factors of the human pathogenic amoeba N. fowleri.</title>
        <authorList>
            <person name="Liechti N."/>
            <person name="Schurch N."/>
            <person name="Bruggmann R."/>
            <person name="Wittwer M."/>
        </authorList>
    </citation>
    <scope>NUCLEOTIDE SEQUENCE [LARGE SCALE GENOMIC DNA]</scope>
    <source>
        <strain evidence="7 8">ATCC 30569</strain>
    </source>
</reference>
<dbReference type="GO" id="GO:0005829">
    <property type="term" value="C:cytosol"/>
    <property type="evidence" value="ECO:0007669"/>
    <property type="project" value="UniProtKB-SubCell"/>
</dbReference>
<evidence type="ECO:0000256" key="1">
    <source>
        <dbReference type="ARBA" id="ARBA00004173"/>
    </source>
</evidence>
<dbReference type="Gene3D" id="1.25.10.10">
    <property type="entry name" value="Leucine-rich Repeat Variant"/>
    <property type="match status" value="3"/>
</dbReference>
<dbReference type="RefSeq" id="XP_044555537.1">
    <property type="nucleotide sequence ID" value="XM_044697116.1"/>
</dbReference>
<dbReference type="AlphaFoldDB" id="A0AA88H330"/>
<dbReference type="InterPro" id="IPR016024">
    <property type="entry name" value="ARM-type_fold"/>
</dbReference>
<dbReference type="GeneID" id="68099628"/>
<keyword evidence="5" id="KW-0256">Endoplasmic reticulum</keyword>
<evidence type="ECO:0000313" key="8">
    <source>
        <dbReference type="Proteomes" id="UP000816034"/>
    </source>
</evidence>
<sequence>MIPQASSHAEDQSEETTNNILNDNVNIGTIKSCIGKIENSENSSVQELADCCRELADLSRELINRDAIREVDGIPSICKLLQKHSQVLEESKSVLYFQLCRLLGNLCFEHSVNALIICEEENHGVPVVTFTCKFVDFALQTNDSNLGKSACACLANFSHSDDSIRRKVVTAGGVKSLLSLVYKYKDNQEPGMLYHSLRALENVCDVEEACEAVIHLKIDSKNALDVIIDDILDNPSCEGNILSVAIKIVGLIGSHKEFNDLTIEHNNLITALDNIMMRYIEISETMDGSDQEEEESVQEIITHVIHLLDVSLVKVNNKWAELLLKESKNFTSTLKKFVHTHTQLPAFKQRIQENVVEFLSNVAEIDYMQYYMATELDLIQPMVELIKSILQNLKVTSSSKLLRFIVKLLGFLALEDRNIPIMIENHVVEAFTDILSTLFQNQLKEEYQEASPIVVQMNVFIQRNCCIALGNIGRTDASCKYIVSNGTTAPLVEMLSYFANSEESEVDASHFVICFYSLDALANLIHNNDENATLVLTKYPNLVSALVEVMKSRKDKVKVSFAVLKCLFCLFKQGKIAPHALSQDQELMSIIQEMETSTEDEKIGKLVNEVKQAGFF</sequence>
<dbReference type="GO" id="GO:0005783">
    <property type="term" value="C:endoplasmic reticulum"/>
    <property type="evidence" value="ECO:0007669"/>
    <property type="project" value="UniProtKB-SubCell"/>
</dbReference>
<dbReference type="SUPFAM" id="SSF48371">
    <property type="entry name" value="ARM repeat"/>
    <property type="match status" value="1"/>
</dbReference>
<dbReference type="GO" id="GO:0005085">
    <property type="term" value="F:guanyl-nucleotide exchange factor activity"/>
    <property type="evidence" value="ECO:0007669"/>
    <property type="project" value="InterPro"/>
</dbReference>
<keyword evidence="6" id="KW-0496">Mitochondrion</keyword>
<keyword evidence="4" id="KW-0963">Cytoplasm</keyword>
<comment type="subcellular location">
    <subcellularLocation>
        <location evidence="3">Cytoplasm</location>
        <location evidence="3">Cytosol</location>
    </subcellularLocation>
    <subcellularLocation>
        <location evidence="2">Endoplasmic reticulum</location>
    </subcellularLocation>
    <subcellularLocation>
        <location evidence="1">Mitochondrion</location>
    </subcellularLocation>
</comment>
<evidence type="ECO:0000256" key="2">
    <source>
        <dbReference type="ARBA" id="ARBA00004240"/>
    </source>
</evidence>
<proteinExistence type="predicted"/>
<evidence type="ECO:0000256" key="4">
    <source>
        <dbReference type="ARBA" id="ARBA00022490"/>
    </source>
</evidence>
<accession>A0AA88H330</accession>
<evidence type="ECO:0000256" key="6">
    <source>
        <dbReference type="ARBA" id="ARBA00023128"/>
    </source>
</evidence>
<dbReference type="PANTHER" id="PTHR10957">
    <property type="entry name" value="RAP1 GTPASE-GDP DISSOCIATION STIMULATOR 1"/>
    <property type="match status" value="1"/>
</dbReference>
<keyword evidence="8" id="KW-1185">Reference proteome</keyword>
<organism evidence="7 8">
    <name type="scientific">Naegleria lovaniensis</name>
    <name type="common">Amoeba</name>
    <dbReference type="NCBI Taxonomy" id="51637"/>
    <lineage>
        <taxon>Eukaryota</taxon>
        <taxon>Discoba</taxon>
        <taxon>Heterolobosea</taxon>
        <taxon>Tetramitia</taxon>
        <taxon>Eutetramitia</taxon>
        <taxon>Vahlkampfiidae</taxon>
        <taxon>Naegleria</taxon>
    </lineage>
</organism>
<dbReference type="InterPro" id="IPR011989">
    <property type="entry name" value="ARM-like"/>
</dbReference>
<dbReference type="SMART" id="SM00185">
    <property type="entry name" value="ARM"/>
    <property type="match status" value="4"/>
</dbReference>
<evidence type="ECO:0000256" key="5">
    <source>
        <dbReference type="ARBA" id="ARBA00022824"/>
    </source>
</evidence>